<dbReference type="SUPFAM" id="SSF88697">
    <property type="entry name" value="PUA domain-like"/>
    <property type="match status" value="1"/>
</dbReference>
<reference evidence="2" key="1">
    <citation type="submission" date="2023-05" db="EMBL/GenBank/DDBJ databases">
        <title>Draft genome of Pseudofrankia sp. BMG5.37.</title>
        <authorList>
            <person name="Gtari M."/>
            <person name="Ghodhbane F."/>
            <person name="Sbissi I."/>
        </authorList>
    </citation>
    <scope>NUCLEOTIDE SEQUENCE [LARGE SCALE GENOMIC DNA]</scope>
    <source>
        <strain evidence="2">BMG 814</strain>
    </source>
</reference>
<comment type="caution">
    <text evidence="1">The sequence shown here is derived from an EMBL/GenBank/DDBJ whole genome shotgun (WGS) entry which is preliminary data.</text>
</comment>
<dbReference type="Proteomes" id="UP001233673">
    <property type="component" value="Unassembled WGS sequence"/>
</dbReference>
<dbReference type="InterPro" id="IPR015947">
    <property type="entry name" value="PUA-like_sf"/>
</dbReference>
<name>A0ABT9IIJ9_9ACTN</name>
<accession>A0ABT9IIJ9</accession>
<dbReference type="RefSeq" id="WP_306001584.1">
    <property type="nucleotide sequence ID" value="NZ_JASNFN010000036.1"/>
</dbReference>
<sequence>MSGSGTPILDETGTRPVSRTYWLDLFTVDTWQEFRDHGASVSGFSEARMATVQRMKAGDYLLCYLTRVSRWVGILEVTGEPYFDESPIWASEVFPSRVPVKVVLAVDAEFGVPVLDMRDELSVFENLSNPNMWSGPFRGSPAKWKPADGEAVVRALQRAVDHPIERPLGRLRRASRSVAVPVDGPDDGHVEHVPVEDSVEPAPAQDEGTTHTEIQFLLARLGADMGFDVHVARNDTSRVWKGQRLGDLPRLREHLPQQFDPATNRTIELIDLLWLQGNAITAAFEIESTTSIYSGLLRMSDLLAMQPNIAIPLFLVAPDERRGKVIQQVNRPTFDRMKRPLLGVCRYISFDVLRENLQAAQPYVRYLKADWLQTISESCAPDDV</sequence>
<gene>
    <name evidence="1" type="ORF">QOZ88_20665</name>
</gene>
<dbReference type="Gene3D" id="3.10.590.10">
    <property type="entry name" value="ph1033 like domains"/>
    <property type="match status" value="1"/>
</dbReference>
<organism evidence="1 2">
    <name type="scientific">Blastococcus carthaginiensis</name>
    <dbReference type="NCBI Taxonomy" id="3050034"/>
    <lineage>
        <taxon>Bacteria</taxon>
        <taxon>Bacillati</taxon>
        <taxon>Actinomycetota</taxon>
        <taxon>Actinomycetes</taxon>
        <taxon>Geodermatophilales</taxon>
        <taxon>Geodermatophilaceae</taxon>
        <taxon>Blastococcus</taxon>
    </lineage>
</organism>
<dbReference type="EMBL" id="JASNFN010000036">
    <property type="protein sequence ID" value="MDP5185052.1"/>
    <property type="molecule type" value="Genomic_DNA"/>
</dbReference>
<proteinExistence type="predicted"/>
<keyword evidence="2" id="KW-1185">Reference proteome</keyword>
<protein>
    <submittedName>
        <fullName evidence="1">EVE domain-containing protein</fullName>
    </submittedName>
</protein>
<evidence type="ECO:0000313" key="1">
    <source>
        <dbReference type="EMBL" id="MDP5185052.1"/>
    </source>
</evidence>
<evidence type="ECO:0000313" key="2">
    <source>
        <dbReference type="Proteomes" id="UP001233673"/>
    </source>
</evidence>